<dbReference type="GeneID" id="300940820"/>
<reference evidence="3 4" key="1">
    <citation type="submission" date="2015-03" db="EMBL/GenBank/DDBJ databases">
        <authorList>
            <person name="Xie B.-B."/>
            <person name="Rong J.-C."/>
            <person name="Qin Q.-L."/>
            <person name="Zhang Y.-Z."/>
        </authorList>
    </citation>
    <scope>NUCLEOTIDE SEQUENCE [LARGE SCALE GENOMIC DNA]</scope>
    <source>
        <strain evidence="3 4">KMM 661</strain>
    </source>
</reference>
<accession>A0AAC9UGG1</accession>
<gene>
    <name evidence="3" type="ORF">PNIG_a0917</name>
</gene>
<protein>
    <recommendedName>
        <fullName evidence="2">FlgO domain-containing protein</fullName>
    </recommendedName>
</protein>
<evidence type="ECO:0000313" key="4">
    <source>
        <dbReference type="Proteomes" id="UP000198329"/>
    </source>
</evidence>
<dbReference type="Pfam" id="PF17680">
    <property type="entry name" value="FlgO"/>
    <property type="match status" value="1"/>
</dbReference>
<sequence length="219" mass="24322">MGYKLNSVTALFILLGLAGCSTAGNNKQVKTNNADTHFDVNARYEHAQGLKTQSEYDASRQFTPLKHHKTLVNYVEQMALDLVDTLESVSELDESINIAVTSIVDLDATLNNSNQLGNQISETLIHQLQKFGYGVVDFKTSDAINVNRRGDFVFSRDIKNLSKKHMASHVLGGTLIYRANGVTVNTRVINVNNKQVVASSRKFIPIYVLNKEDIYLSSN</sequence>
<feature type="chain" id="PRO_5041950401" description="FlgO domain-containing protein" evidence="1">
    <location>
        <begin position="24"/>
        <end position="219"/>
    </location>
</feature>
<name>A0AAC9UGG1_9GAMM</name>
<evidence type="ECO:0000313" key="3">
    <source>
        <dbReference type="EMBL" id="ASM53157.1"/>
    </source>
</evidence>
<feature type="signal peptide" evidence="1">
    <location>
        <begin position="1"/>
        <end position="23"/>
    </location>
</feature>
<organism evidence="3 4">
    <name type="scientific">Pseudoalteromonas nigrifaciens</name>
    <dbReference type="NCBI Taxonomy" id="28109"/>
    <lineage>
        <taxon>Bacteria</taxon>
        <taxon>Pseudomonadati</taxon>
        <taxon>Pseudomonadota</taxon>
        <taxon>Gammaproteobacteria</taxon>
        <taxon>Alteromonadales</taxon>
        <taxon>Pseudoalteromonadaceae</taxon>
        <taxon>Pseudoalteromonas</taxon>
    </lineage>
</organism>
<dbReference type="AlphaFoldDB" id="A0AAC9UGG1"/>
<evidence type="ECO:0000256" key="1">
    <source>
        <dbReference type="SAM" id="SignalP"/>
    </source>
</evidence>
<keyword evidence="4" id="KW-1185">Reference proteome</keyword>
<dbReference type="InterPro" id="IPR041215">
    <property type="entry name" value="FlgO_dom"/>
</dbReference>
<dbReference type="EMBL" id="CP011036">
    <property type="protein sequence ID" value="ASM53157.1"/>
    <property type="molecule type" value="Genomic_DNA"/>
</dbReference>
<proteinExistence type="predicted"/>
<dbReference type="KEGG" id="png:PNIG_a0917"/>
<dbReference type="Proteomes" id="UP000198329">
    <property type="component" value="Chromosome I"/>
</dbReference>
<evidence type="ECO:0000259" key="2">
    <source>
        <dbReference type="Pfam" id="PF17680"/>
    </source>
</evidence>
<dbReference type="PROSITE" id="PS51257">
    <property type="entry name" value="PROKAR_LIPOPROTEIN"/>
    <property type="match status" value="1"/>
</dbReference>
<feature type="domain" description="FlgO" evidence="2">
    <location>
        <begin position="76"/>
        <end position="208"/>
    </location>
</feature>
<dbReference type="RefSeq" id="WP_089368935.1">
    <property type="nucleotide sequence ID" value="NZ_BJXZ01000058.1"/>
</dbReference>
<keyword evidence="1" id="KW-0732">Signal</keyword>